<keyword evidence="2" id="KW-1185">Reference proteome</keyword>
<gene>
    <name evidence="1" type="ORF">GCM10025883_33080</name>
</gene>
<comment type="caution">
    <text evidence="1">The sequence shown here is derived from an EMBL/GenBank/DDBJ whole genome shotgun (WGS) entry which is preliminary data.</text>
</comment>
<name>A0ABQ6IVE8_9MICO</name>
<dbReference type="Proteomes" id="UP001157126">
    <property type="component" value="Unassembled WGS sequence"/>
</dbReference>
<proteinExistence type="predicted"/>
<accession>A0ABQ6IVE8</accession>
<sequence>MRAAGMGAVHTVDRPGDALLVEIAKGIQSCLRVEPTADDHGIGLLGQCRGPVEPNIAEALGLPVPETDAWSMYGRQLTSTDIHVAQVEWYRQHPDVLKAIMAAHASRMDLLGLL</sequence>
<dbReference type="EMBL" id="BSUO01000001">
    <property type="protein sequence ID" value="GMA41263.1"/>
    <property type="molecule type" value="Genomic_DNA"/>
</dbReference>
<evidence type="ECO:0000313" key="1">
    <source>
        <dbReference type="EMBL" id="GMA41263.1"/>
    </source>
</evidence>
<organism evidence="1 2">
    <name type="scientific">Mobilicoccus caccae</name>
    <dbReference type="NCBI Taxonomy" id="1859295"/>
    <lineage>
        <taxon>Bacteria</taxon>
        <taxon>Bacillati</taxon>
        <taxon>Actinomycetota</taxon>
        <taxon>Actinomycetes</taxon>
        <taxon>Micrococcales</taxon>
        <taxon>Dermatophilaceae</taxon>
        <taxon>Mobilicoccus</taxon>
    </lineage>
</organism>
<protein>
    <submittedName>
        <fullName evidence="1">Uncharacterized protein</fullName>
    </submittedName>
</protein>
<evidence type="ECO:0000313" key="2">
    <source>
        <dbReference type="Proteomes" id="UP001157126"/>
    </source>
</evidence>
<reference evidence="2" key="1">
    <citation type="journal article" date="2019" name="Int. J. Syst. Evol. Microbiol.">
        <title>The Global Catalogue of Microorganisms (GCM) 10K type strain sequencing project: providing services to taxonomists for standard genome sequencing and annotation.</title>
        <authorList>
            <consortium name="The Broad Institute Genomics Platform"/>
            <consortium name="The Broad Institute Genome Sequencing Center for Infectious Disease"/>
            <person name="Wu L."/>
            <person name="Ma J."/>
        </authorList>
    </citation>
    <scope>NUCLEOTIDE SEQUENCE [LARGE SCALE GENOMIC DNA]</scope>
    <source>
        <strain evidence="2">NBRC 113072</strain>
    </source>
</reference>